<feature type="domain" description="CBS" evidence="4">
    <location>
        <begin position="228"/>
        <end position="279"/>
    </location>
</feature>
<dbReference type="InterPro" id="IPR000644">
    <property type="entry name" value="CBS_dom"/>
</dbReference>
<feature type="domain" description="CBS" evidence="4">
    <location>
        <begin position="7"/>
        <end position="62"/>
    </location>
</feature>
<dbReference type="KEGG" id="maqe:RJ40_09650"/>
<dbReference type="CDD" id="cd04584">
    <property type="entry name" value="CBS_pair_AcuB_like"/>
    <property type="match status" value="1"/>
</dbReference>
<dbReference type="Proteomes" id="UP001042704">
    <property type="component" value="Chromosome"/>
</dbReference>
<dbReference type="Pfam" id="PF00571">
    <property type="entry name" value="CBS"/>
    <property type="match status" value="4"/>
</dbReference>
<dbReference type="SMART" id="SM00116">
    <property type="entry name" value="CBS"/>
    <property type="match status" value="4"/>
</dbReference>
<proteinExistence type="predicted"/>
<name>A0A8A3SAA4_9EURY</name>
<feature type="domain" description="CBS" evidence="4">
    <location>
        <begin position="77"/>
        <end position="133"/>
    </location>
</feature>
<keyword evidence="1 3" id="KW-0129">CBS domain</keyword>
<dbReference type="GO" id="GO:0009086">
    <property type="term" value="P:methionine biosynthetic process"/>
    <property type="evidence" value="ECO:0007669"/>
    <property type="project" value="UniProtKB-KW"/>
</dbReference>
<dbReference type="EMBL" id="CP036172">
    <property type="protein sequence ID" value="QSZ68424.1"/>
    <property type="molecule type" value="Genomic_DNA"/>
</dbReference>
<dbReference type="AlphaFoldDB" id="A0A8A3SAA4"/>
<evidence type="ECO:0000256" key="1">
    <source>
        <dbReference type="ARBA" id="ARBA00023122"/>
    </source>
</evidence>
<dbReference type="PANTHER" id="PTHR43080:SF29">
    <property type="entry name" value="OS02G0818000 PROTEIN"/>
    <property type="match status" value="1"/>
</dbReference>
<evidence type="ECO:0000256" key="2">
    <source>
        <dbReference type="ARBA" id="ARBA00023167"/>
    </source>
</evidence>
<evidence type="ECO:0000256" key="3">
    <source>
        <dbReference type="PROSITE-ProRule" id="PRU00703"/>
    </source>
</evidence>
<reference evidence="5" key="2">
    <citation type="submission" date="2019-02" db="EMBL/GenBank/DDBJ databases">
        <authorList>
            <person name="Chen S.-C."/>
            <person name="Chien H.-H."/>
            <person name="Lai M.-C."/>
        </authorList>
    </citation>
    <scope>NUCLEOTIDE SEQUENCE</scope>
    <source>
        <strain evidence="5">N2F9704</strain>
    </source>
</reference>
<gene>
    <name evidence="5" type="ORF">RJ40_09650</name>
</gene>
<dbReference type="InterPro" id="IPR046342">
    <property type="entry name" value="CBS_dom_sf"/>
</dbReference>
<keyword evidence="6" id="KW-1185">Reference proteome</keyword>
<dbReference type="InterPro" id="IPR051257">
    <property type="entry name" value="Diverse_CBS-Domain"/>
</dbReference>
<dbReference type="PROSITE" id="PS51371">
    <property type="entry name" value="CBS"/>
    <property type="match status" value="3"/>
</dbReference>
<accession>A0A8A3SAA4</accession>
<dbReference type="PANTHER" id="PTHR43080">
    <property type="entry name" value="CBS DOMAIN-CONTAINING PROTEIN CBSX3, MITOCHONDRIAL"/>
    <property type="match status" value="1"/>
</dbReference>
<protein>
    <submittedName>
        <fullName evidence="5">CBS domain-containing protein</fullName>
    </submittedName>
</protein>
<sequence>MKAEEVMSSPVRVVAPDDTAAYARNLMIKHKISRLPVMEGAHVVGIITKKDLARRLRQTEPVWRRRPIDRIPVSILMTSEPMTVGPETGIRDIAAIMIDRMVSGLPVIKEGELLGIITKADVLRSKAAGNLGVGVTGLMEEAVIVNRYHSLDHIIDLLSERDEKMVVINNNGTLAGIITETNLAFFEYANVSGGIPEKDIKMLRKEASGGRKAFRYVTEVSAIAEDFMTHPVLTAPPETTAAEAVRMMVDHRINSVVITRGNEILGIVKRDNILQEVAK</sequence>
<evidence type="ECO:0000313" key="6">
    <source>
        <dbReference type="Proteomes" id="UP001042704"/>
    </source>
</evidence>
<keyword evidence="2" id="KW-0028">Amino-acid biosynthesis</keyword>
<evidence type="ECO:0000259" key="4">
    <source>
        <dbReference type="PROSITE" id="PS51371"/>
    </source>
</evidence>
<evidence type="ECO:0000313" key="5">
    <source>
        <dbReference type="EMBL" id="QSZ68424.1"/>
    </source>
</evidence>
<reference evidence="5" key="1">
    <citation type="journal article" date="2001" name="Int. J. Syst. Evol. Microbiol.">
        <title>Methanofollis aquaemaris sp. nov., a methanogen isolated from an aquaculture fish pond.</title>
        <authorList>
            <person name="Lai M.C."/>
            <person name="Chen S.C."/>
        </authorList>
    </citation>
    <scope>NUCLEOTIDE SEQUENCE</scope>
    <source>
        <strain evidence="5">N2F9704</strain>
    </source>
</reference>
<organism evidence="5 6">
    <name type="scientific">Methanofollis aquaemaris</name>
    <dbReference type="NCBI Taxonomy" id="126734"/>
    <lineage>
        <taxon>Archaea</taxon>
        <taxon>Methanobacteriati</taxon>
        <taxon>Methanobacteriota</taxon>
        <taxon>Stenosarchaea group</taxon>
        <taxon>Methanomicrobia</taxon>
        <taxon>Methanomicrobiales</taxon>
        <taxon>Methanomicrobiaceae</taxon>
        <taxon>Methanofollis</taxon>
    </lineage>
</organism>
<dbReference type="Gene3D" id="3.10.580.10">
    <property type="entry name" value="CBS-domain"/>
    <property type="match status" value="2"/>
</dbReference>
<dbReference type="SUPFAM" id="SSF54631">
    <property type="entry name" value="CBS-domain pair"/>
    <property type="match status" value="2"/>
</dbReference>
<keyword evidence="2" id="KW-0486">Methionine biosynthesis</keyword>